<gene>
    <name evidence="1" type="ORF">TCNE_LOCUS18425</name>
</gene>
<proteinExistence type="predicted"/>
<keyword evidence="2" id="KW-1185">Reference proteome</keyword>
<evidence type="ECO:0000313" key="3">
    <source>
        <dbReference type="WBParaSite" id="TCNE_0001842901-mRNA-1"/>
    </source>
</evidence>
<reference evidence="3" key="1">
    <citation type="submission" date="2016-06" db="UniProtKB">
        <authorList>
            <consortium name="WormBaseParasite"/>
        </authorList>
    </citation>
    <scope>IDENTIFICATION</scope>
</reference>
<reference evidence="1 2" key="2">
    <citation type="submission" date="2018-11" db="EMBL/GenBank/DDBJ databases">
        <authorList>
            <consortium name="Pathogen Informatics"/>
        </authorList>
    </citation>
    <scope>NUCLEOTIDE SEQUENCE [LARGE SCALE GENOMIC DNA]</scope>
</reference>
<dbReference type="EMBL" id="UYWY01025514">
    <property type="protein sequence ID" value="VDM49746.1"/>
    <property type="molecule type" value="Genomic_DNA"/>
</dbReference>
<name>A0A183VCF5_TOXCA</name>
<dbReference type="AlphaFoldDB" id="A0A183VCF5"/>
<protein>
    <submittedName>
        <fullName evidence="3">AraC family transcriptional regulator</fullName>
    </submittedName>
</protein>
<dbReference type="WBParaSite" id="TCNE_0001842901-mRNA-1">
    <property type="protein sequence ID" value="TCNE_0001842901-mRNA-1"/>
    <property type="gene ID" value="TCNE_0001842901"/>
</dbReference>
<sequence>MKLTSVDPTDPSPPERLDAWVSLDGRAARPTTLRGAGSWQCMDHTDEDSFLLLGTAAVFKHQRTSASAM</sequence>
<organism evidence="2 3">
    <name type="scientific">Toxocara canis</name>
    <name type="common">Canine roundworm</name>
    <dbReference type="NCBI Taxonomy" id="6265"/>
    <lineage>
        <taxon>Eukaryota</taxon>
        <taxon>Metazoa</taxon>
        <taxon>Ecdysozoa</taxon>
        <taxon>Nematoda</taxon>
        <taxon>Chromadorea</taxon>
        <taxon>Rhabditida</taxon>
        <taxon>Spirurina</taxon>
        <taxon>Ascaridomorpha</taxon>
        <taxon>Ascaridoidea</taxon>
        <taxon>Toxocaridae</taxon>
        <taxon>Toxocara</taxon>
    </lineage>
</organism>
<dbReference type="Proteomes" id="UP000050794">
    <property type="component" value="Unassembled WGS sequence"/>
</dbReference>
<accession>A0A183VCF5</accession>
<evidence type="ECO:0000313" key="1">
    <source>
        <dbReference type="EMBL" id="VDM49746.1"/>
    </source>
</evidence>
<evidence type="ECO:0000313" key="2">
    <source>
        <dbReference type="Proteomes" id="UP000050794"/>
    </source>
</evidence>